<gene>
    <name evidence="8" type="ORF">C2857_007188</name>
</gene>
<dbReference type="Gene3D" id="1.20.1740.10">
    <property type="entry name" value="Amino acid/polyamine transporter I"/>
    <property type="match status" value="1"/>
</dbReference>
<dbReference type="PANTHER" id="PTHR45649:SF14">
    <property type="entry name" value="GABA PERMEASE"/>
    <property type="match status" value="1"/>
</dbReference>
<feature type="signal peptide" evidence="7">
    <location>
        <begin position="1"/>
        <end position="22"/>
    </location>
</feature>
<keyword evidence="4 6" id="KW-1133">Transmembrane helix</keyword>
<dbReference type="EMBL" id="CP031386">
    <property type="protein sequence ID" value="QPG98047.1"/>
    <property type="molecule type" value="Genomic_DNA"/>
</dbReference>
<dbReference type="PIRSF" id="PIRSF006060">
    <property type="entry name" value="AA_transporter"/>
    <property type="match status" value="1"/>
</dbReference>
<comment type="subcellular location">
    <subcellularLocation>
        <location evidence="1">Membrane</location>
        <topology evidence="1">Multi-pass membrane protein</topology>
    </subcellularLocation>
</comment>
<feature type="transmembrane region" description="Helical" evidence="6">
    <location>
        <begin position="121"/>
        <end position="141"/>
    </location>
</feature>
<evidence type="ECO:0000256" key="6">
    <source>
        <dbReference type="SAM" id="Phobius"/>
    </source>
</evidence>
<protein>
    <recommendedName>
        <fullName evidence="10">Amino acid permease</fullName>
    </recommendedName>
</protein>
<feature type="transmembrane region" description="Helical" evidence="6">
    <location>
        <begin position="286"/>
        <end position="307"/>
    </location>
</feature>
<dbReference type="Proteomes" id="UP000594364">
    <property type="component" value="Chromosome 2"/>
</dbReference>
<evidence type="ECO:0000256" key="5">
    <source>
        <dbReference type="ARBA" id="ARBA00023136"/>
    </source>
</evidence>
<reference evidence="8 9" key="1">
    <citation type="journal article" date="2018" name="PLoS Genet.">
        <title>Repeat elements organise 3D genome structure and mediate transcription in the filamentous fungus Epichloe festucae.</title>
        <authorList>
            <person name="Winter D.J."/>
            <person name="Ganley A.R.D."/>
            <person name="Young C.A."/>
            <person name="Liachko I."/>
            <person name="Schardl C.L."/>
            <person name="Dupont P.Y."/>
            <person name="Berry D."/>
            <person name="Ram A."/>
            <person name="Scott B."/>
            <person name="Cox M.P."/>
        </authorList>
    </citation>
    <scope>NUCLEOTIDE SEQUENCE [LARGE SCALE GENOMIC DNA]</scope>
    <source>
        <strain evidence="8 9">Fl1</strain>
    </source>
</reference>
<evidence type="ECO:0008006" key="10">
    <source>
        <dbReference type="Google" id="ProtNLM"/>
    </source>
</evidence>
<accession>A0A7S9PUN3</accession>
<dbReference type="InterPro" id="IPR002293">
    <property type="entry name" value="AA/rel_permease1"/>
</dbReference>
<keyword evidence="9" id="KW-1185">Reference proteome</keyword>
<proteinExistence type="predicted"/>
<keyword evidence="3 6" id="KW-0812">Transmembrane</keyword>
<evidence type="ECO:0000256" key="1">
    <source>
        <dbReference type="ARBA" id="ARBA00004141"/>
    </source>
</evidence>
<dbReference type="AlphaFoldDB" id="A0A7S9PUN3"/>
<feature type="transmembrane region" description="Helical" evidence="6">
    <location>
        <begin position="313"/>
        <end position="330"/>
    </location>
</feature>
<evidence type="ECO:0000256" key="7">
    <source>
        <dbReference type="SAM" id="SignalP"/>
    </source>
</evidence>
<dbReference type="GO" id="GO:0016020">
    <property type="term" value="C:membrane"/>
    <property type="evidence" value="ECO:0007669"/>
    <property type="project" value="UniProtKB-SubCell"/>
</dbReference>
<dbReference type="GO" id="GO:0022857">
    <property type="term" value="F:transmembrane transporter activity"/>
    <property type="evidence" value="ECO:0007669"/>
    <property type="project" value="InterPro"/>
</dbReference>
<name>A0A7S9PUN3_EPIFF</name>
<keyword evidence="5 6" id="KW-0472">Membrane</keyword>
<feature type="chain" id="PRO_5034388992" description="Amino acid permease" evidence="7">
    <location>
        <begin position="23"/>
        <end position="367"/>
    </location>
</feature>
<sequence>MAPSYQLIWGLLVAGIFNLCLSASRAEFLAAYQYHSAAIISWKRSSRAISYITGWINVCGWVALSATGPLLGSTFVININLFHPAYITQPWHQPLICIAFALIALAINAFLTRLLPYTKAAFFWSVAGFVIIVVTVLACALPNFQTGKFVYGQLINNGAFALTGFDATAHVIEEIPEPRRQEPKTMLYCIGIGIFTGFIFLSGLLFCINNIDDVINASWGPLLQIFIDATKSKAGSTCLVIFPLLCMVFTTVTLVCTSTRMSYAFARDRGMPSSRFFARVHPTHDVPLNALFWTVGWVMVFGCIFLGSSRTFNAITSASVVALGVTYAIPPGINVVRGRAMLLPGIAFKVGVLWTISTTILQYKGLF</sequence>
<feature type="transmembrane region" description="Helical" evidence="6">
    <location>
        <begin position="187"/>
        <end position="211"/>
    </location>
</feature>
<evidence type="ECO:0000313" key="8">
    <source>
        <dbReference type="EMBL" id="QPG98047.1"/>
    </source>
</evidence>
<feature type="transmembrane region" description="Helical" evidence="6">
    <location>
        <begin position="55"/>
        <end position="82"/>
    </location>
</feature>
<evidence type="ECO:0000256" key="2">
    <source>
        <dbReference type="ARBA" id="ARBA00022448"/>
    </source>
</evidence>
<dbReference type="OrthoDB" id="2417308at2759"/>
<keyword evidence="7" id="KW-0732">Signal</keyword>
<evidence type="ECO:0000256" key="3">
    <source>
        <dbReference type="ARBA" id="ARBA00022692"/>
    </source>
</evidence>
<feature type="transmembrane region" description="Helical" evidence="6">
    <location>
        <begin position="94"/>
        <end position="115"/>
    </location>
</feature>
<evidence type="ECO:0000256" key="4">
    <source>
        <dbReference type="ARBA" id="ARBA00022989"/>
    </source>
</evidence>
<feature type="transmembrane region" description="Helical" evidence="6">
    <location>
        <begin position="240"/>
        <end position="265"/>
    </location>
</feature>
<dbReference type="PANTHER" id="PTHR45649">
    <property type="entry name" value="AMINO-ACID PERMEASE BAT1"/>
    <property type="match status" value="1"/>
</dbReference>
<dbReference type="Pfam" id="PF13520">
    <property type="entry name" value="AA_permease_2"/>
    <property type="match status" value="1"/>
</dbReference>
<organism evidence="8 9">
    <name type="scientific">Epichloe festucae (strain Fl1)</name>
    <dbReference type="NCBI Taxonomy" id="877507"/>
    <lineage>
        <taxon>Eukaryota</taxon>
        <taxon>Fungi</taxon>
        <taxon>Dikarya</taxon>
        <taxon>Ascomycota</taxon>
        <taxon>Pezizomycotina</taxon>
        <taxon>Sordariomycetes</taxon>
        <taxon>Hypocreomycetidae</taxon>
        <taxon>Hypocreales</taxon>
        <taxon>Clavicipitaceae</taxon>
        <taxon>Epichloe</taxon>
    </lineage>
</organism>
<feature type="transmembrane region" description="Helical" evidence="6">
    <location>
        <begin position="342"/>
        <end position="363"/>
    </location>
</feature>
<evidence type="ECO:0000313" key="9">
    <source>
        <dbReference type="Proteomes" id="UP000594364"/>
    </source>
</evidence>
<keyword evidence="2" id="KW-0813">Transport</keyword>